<dbReference type="EMBL" id="KI394600">
    <property type="protein sequence ID" value="ERN02479.1"/>
    <property type="molecule type" value="Genomic_DNA"/>
</dbReference>
<evidence type="ECO:0000313" key="10">
    <source>
        <dbReference type="EMBL" id="ERN02479.1"/>
    </source>
</evidence>
<keyword evidence="11" id="KW-1185">Reference proteome</keyword>
<keyword evidence="4" id="KW-0732">Signal</keyword>
<dbReference type="GO" id="GO:0005524">
    <property type="term" value="F:ATP binding"/>
    <property type="evidence" value="ECO:0007669"/>
    <property type="project" value="InterPro"/>
</dbReference>
<organism evidence="10 11">
    <name type="scientific">Amborella trichopoda</name>
    <dbReference type="NCBI Taxonomy" id="13333"/>
    <lineage>
        <taxon>Eukaryota</taxon>
        <taxon>Viridiplantae</taxon>
        <taxon>Streptophyta</taxon>
        <taxon>Embryophyta</taxon>
        <taxon>Tracheophyta</taxon>
        <taxon>Spermatophyta</taxon>
        <taxon>Magnoliopsida</taxon>
        <taxon>Amborellales</taxon>
        <taxon>Amborellaceae</taxon>
        <taxon>Amborella</taxon>
    </lineage>
</organism>
<evidence type="ECO:0000256" key="7">
    <source>
        <dbReference type="ARBA" id="ARBA00023180"/>
    </source>
</evidence>
<dbReference type="HOGENOM" id="CLU_000288_21_4_1"/>
<feature type="region of interest" description="Disordered" evidence="8">
    <location>
        <begin position="181"/>
        <end position="213"/>
    </location>
</feature>
<evidence type="ECO:0000256" key="1">
    <source>
        <dbReference type="ARBA" id="ARBA00004479"/>
    </source>
</evidence>
<keyword evidence="6" id="KW-0472">Membrane</keyword>
<dbReference type="Proteomes" id="UP000017836">
    <property type="component" value="Unassembled WGS sequence"/>
</dbReference>
<dbReference type="Gene3D" id="1.10.510.10">
    <property type="entry name" value="Transferase(Phosphotransferase) domain 1"/>
    <property type="match status" value="1"/>
</dbReference>
<dbReference type="Pfam" id="PF00069">
    <property type="entry name" value="Pkinase"/>
    <property type="match status" value="1"/>
</dbReference>
<dbReference type="InterPro" id="IPR011009">
    <property type="entry name" value="Kinase-like_dom_sf"/>
</dbReference>
<evidence type="ECO:0000256" key="8">
    <source>
        <dbReference type="SAM" id="MobiDB-lite"/>
    </source>
</evidence>
<dbReference type="Gene3D" id="3.30.200.20">
    <property type="entry name" value="Phosphorylase Kinase, domain 1"/>
    <property type="match status" value="1"/>
</dbReference>
<evidence type="ECO:0000313" key="11">
    <source>
        <dbReference type="Proteomes" id="UP000017836"/>
    </source>
</evidence>
<dbReference type="PANTHER" id="PTHR27009">
    <property type="entry name" value="RUST RESISTANCE KINASE LR10-RELATED"/>
    <property type="match status" value="1"/>
</dbReference>
<dbReference type="eggNOG" id="KOG1187">
    <property type="taxonomic scope" value="Eukaryota"/>
</dbReference>
<evidence type="ECO:0000256" key="2">
    <source>
        <dbReference type="ARBA" id="ARBA00022527"/>
    </source>
</evidence>
<reference evidence="11" key="1">
    <citation type="journal article" date="2013" name="Science">
        <title>The Amborella genome and the evolution of flowering plants.</title>
        <authorList>
            <consortium name="Amborella Genome Project"/>
        </authorList>
    </citation>
    <scope>NUCLEOTIDE SEQUENCE [LARGE SCALE GENOMIC DNA]</scope>
</reference>
<evidence type="ECO:0000256" key="6">
    <source>
        <dbReference type="ARBA" id="ARBA00023136"/>
    </source>
</evidence>
<keyword evidence="5" id="KW-1133">Transmembrane helix</keyword>
<evidence type="ECO:0000259" key="9">
    <source>
        <dbReference type="PROSITE" id="PS50011"/>
    </source>
</evidence>
<dbReference type="Gramene" id="ERN02479">
    <property type="protein sequence ID" value="ERN02479"/>
    <property type="gene ID" value="AMTR_s00213p00035250"/>
</dbReference>
<dbReference type="InterPro" id="IPR000719">
    <property type="entry name" value="Prot_kinase_dom"/>
</dbReference>
<gene>
    <name evidence="10" type="ORF">AMTR_s00213p00035250</name>
</gene>
<proteinExistence type="predicted"/>
<name>W1P496_AMBTC</name>
<evidence type="ECO:0000256" key="5">
    <source>
        <dbReference type="ARBA" id="ARBA00022989"/>
    </source>
</evidence>
<protein>
    <recommendedName>
        <fullName evidence="9">Protein kinase domain-containing protein</fullName>
    </recommendedName>
</protein>
<dbReference type="AlphaFoldDB" id="W1P496"/>
<dbReference type="GO" id="GO:0004674">
    <property type="term" value="F:protein serine/threonine kinase activity"/>
    <property type="evidence" value="ECO:0007669"/>
    <property type="project" value="UniProtKB-KW"/>
</dbReference>
<feature type="domain" description="Protein kinase" evidence="9">
    <location>
        <begin position="1"/>
        <end position="209"/>
    </location>
</feature>
<sequence length="213" mass="23993">MTNNLREKLGQGGFESVYKGKLIDGRLIAVKPPLGNTAQSSTWYKSWAKYLHRGCENRTLHLDIKPHNILLDEDFCPKIFYFGLAKLYSNNLSVIALTGVPRMIGYMAPEVYSRLFGVVSHKSDAYSFGMLLLEMVGGRKNFDQQATNSSEAYFPDWTNAADRLSMMKVVEMLDGNSQTLVLPPKPSFSSPKRRSSLESLFEDSRHTELPTLS</sequence>
<keyword evidence="2" id="KW-0808">Transferase</keyword>
<evidence type="ECO:0000256" key="4">
    <source>
        <dbReference type="ARBA" id="ARBA00022729"/>
    </source>
</evidence>
<keyword evidence="2" id="KW-0723">Serine/threonine-protein kinase</keyword>
<accession>W1P496</accession>
<evidence type="ECO:0000256" key="3">
    <source>
        <dbReference type="ARBA" id="ARBA00022692"/>
    </source>
</evidence>
<dbReference type="GO" id="GO:0016020">
    <property type="term" value="C:membrane"/>
    <property type="evidence" value="ECO:0007669"/>
    <property type="project" value="UniProtKB-SubCell"/>
</dbReference>
<dbReference type="PROSITE" id="PS50011">
    <property type="entry name" value="PROTEIN_KINASE_DOM"/>
    <property type="match status" value="1"/>
</dbReference>
<dbReference type="SUPFAM" id="SSF56112">
    <property type="entry name" value="Protein kinase-like (PK-like)"/>
    <property type="match status" value="1"/>
</dbReference>
<keyword evidence="3" id="KW-0812">Transmembrane</keyword>
<dbReference type="STRING" id="13333.W1P496"/>
<feature type="compositionally biased region" description="Basic and acidic residues" evidence="8">
    <location>
        <begin position="202"/>
        <end position="213"/>
    </location>
</feature>
<dbReference type="SMART" id="SM00220">
    <property type="entry name" value="S_TKc"/>
    <property type="match status" value="1"/>
</dbReference>
<keyword evidence="2" id="KW-0418">Kinase</keyword>
<dbReference type="InterPro" id="IPR045874">
    <property type="entry name" value="LRK10/LRL21-25-like"/>
</dbReference>
<keyword evidence="7" id="KW-0325">Glycoprotein</keyword>
<comment type="subcellular location">
    <subcellularLocation>
        <location evidence="1">Membrane</location>
        <topology evidence="1">Single-pass type I membrane protein</topology>
    </subcellularLocation>
</comment>